<evidence type="ECO:0000313" key="5">
    <source>
        <dbReference type="Proteomes" id="UP000566711"/>
    </source>
</evidence>
<dbReference type="Proteomes" id="UP000566711">
    <property type="component" value="Unassembled WGS sequence"/>
</dbReference>
<organism evidence="4 5">
    <name type="scientific">Rugamonas fusca</name>
    <dbReference type="NCBI Taxonomy" id="2758568"/>
    <lineage>
        <taxon>Bacteria</taxon>
        <taxon>Pseudomonadati</taxon>
        <taxon>Pseudomonadota</taxon>
        <taxon>Betaproteobacteria</taxon>
        <taxon>Burkholderiales</taxon>
        <taxon>Oxalobacteraceae</taxon>
        <taxon>Telluria group</taxon>
        <taxon>Rugamonas</taxon>
    </lineage>
</organism>
<dbReference type="InterPro" id="IPR002491">
    <property type="entry name" value="ABC_transptr_periplasmic_BD"/>
</dbReference>
<dbReference type="PROSITE" id="PS50983">
    <property type="entry name" value="FE_B12_PBP"/>
    <property type="match status" value="1"/>
</dbReference>
<evidence type="ECO:0000313" key="4">
    <source>
        <dbReference type="EMBL" id="MBA5607533.1"/>
    </source>
</evidence>
<dbReference type="RefSeq" id="WP_182219745.1">
    <property type="nucleotide sequence ID" value="NZ_JACEZS010000019.1"/>
</dbReference>
<evidence type="ECO:0000256" key="1">
    <source>
        <dbReference type="ARBA" id="ARBA00022729"/>
    </source>
</evidence>
<dbReference type="InterPro" id="IPR050902">
    <property type="entry name" value="ABC_Transporter_SBP"/>
</dbReference>
<evidence type="ECO:0000256" key="2">
    <source>
        <dbReference type="SAM" id="SignalP"/>
    </source>
</evidence>
<dbReference type="CDD" id="cd01144">
    <property type="entry name" value="BtuF"/>
    <property type="match status" value="1"/>
</dbReference>
<keyword evidence="1 2" id="KW-0732">Signal</keyword>
<gene>
    <name evidence="4" type="ORF">H3H36_19435</name>
</gene>
<protein>
    <submittedName>
        <fullName evidence="4">Cobalamin-binding protein</fullName>
    </submittedName>
</protein>
<reference evidence="4 5" key="1">
    <citation type="submission" date="2020-07" db="EMBL/GenBank/DDBJ databases">
        <title>Novel species isolated from subtropical streams in China.</title>
        <authorList>
            <person name="Lu H."/>
        </authorList>
    </citation>
    <scope>NUCLEOTIDE SEQUENCE [LARGE SCALE GENOMIC DNA]</scope>
    <source>
        <strain evidence="4 5">FT3S</strain>
    </source>
</reference>
<feature type="chain" id="PRO_5030913205" evidence="2">
    <location>
        <begin position="22"/>
        <end position="294"/>
    </location>
</feature>
<comment type="caution">
    <text evidence="4">The sequence shown here is derived from an EMBL/GenBank/DDBJ whole genome shotgun (WGS) entry which is preliminary data.</text>
</comment>
<dbReference type="NCBIfam" id="NF038402">
    <property type="entry name" value="TroA_like"/>
    <property type="match status" value="1"/>
</dbReference>
<dbReference type="InterPro" id="IPR054828">
    <property type="entry name" value="Vit_B12_bind_prot"/>
</dbReference>
<evidence type="ECO:0000259" key="3">
    <source>
        <dbReference type="PROSITE" id="PS50983"/>
    </source>
</evidence>
<feature type="signal peptide" evidence="2">
    <location>
        <begin position="1"/>
        <end position="21"/>
    </location>
</feature>
<feature type="domain" description="Fe/B12 periplasmic-binding" evidence="3">
    <location>
        <begin position="41"/>
        <end position="290"/>
    </location>
</feature>
<dbReference type="Gene3D" id="3.40.50.1980">
    <property type="entry name" value="Nitrogenase molybdenum iron protein domain"/>
    <property type="match status" value="2"/>
</dbReference>
<dbReference type="PANTHER" id="PTHR30535">
    <property type="entry name" value="VITAMIN B12-BINDING PROTEIN"/>
    <property type="match status" value="1"/>
</dbReference>
<proteinExistence type="predicted"/>
<sequence>MHFPHRTLAGALALLCTPLHAAITVRDDAGNTVTLARPAQRVIAMAPHITELLFAAGGGERLVGAMNFSDYPAAAKRVPQVGSNEQIDMERILALKPDLLVVWKSGNTARQLDQLKSLGVPMFYSEPQKLDEVATSLTRLGQLLGTEPAAQAAARDYRARIAALSSAYARRPPVRVFYQIWDKPLFTLNGDHIASDVIRLCGGQNVFAAQKVVAPSVSTEAVLQENPEAIIGSERAGQPEAGIYLWKQYPGMQAVKRGNLFALDGDMLTRATPRIADAATQLCEKLETARRRRP</sequence>
<dbReference type="AlphaFoldDB" id="A0A7W2I8M4"/>
<dbReference type="SUPFAM" id="SSF53807">
    <property type="entry name" value="Helical backbone' metal receptor"/>
    <property type="match status" value="1"/>
</dbReference>
<dbReference type="PANTHER" id="PTHR30535:SF34">
    <property type="entry name" value="MOLYBDATE-BINDING PROTEIN MOLA"/>
    <property type="match status" value="1"/>
</dbReference>
<dbReference type="Pfam" id="PF01497">
    <property type="entry name" value="Peripla_BP_2"/>
    <property type="match status" value="1"/>
</dbReference>
<keyword evidence="5" id="KW-1185">Reference proteome</keyword>
<name>A0A7W2I8M4_9BURK</name>
<dbReference type="EMBL" id="JACEZS010000019">
    <property type="protein sequence ID" value="MBA5607533.1"/>
    <property type="molecule type" value="Genomic_DNA"/>
</dbReference>
<accession>A0A7W2I8M4</accession>